<organism evidence="2 3">
    <name type="scientific">Glossina pallidipes</name>
    <name type="common">Tsetse fly</name>
    <dbReference type="NCBI Taxonomy" id="7398"/>
    <lineage>
        <taxon>Eukaryota</taxon>
        <taxon>Metazoa</taxon>
        <taxon>Ecdysozoa</taxon>
        <taxon>Arthropoda</taxon>
        <taxon>Hexapoda</taxon>
        <taxon>Insecta</taxon>
        <taxon>Pterygota</taxon>
        <taxon>Neoptera</taxon>
        <taxon>Endopterygota</taxon>
        <taxon>Diptera</taxon>
        <taxon>Brachycera</taxon>
        <taxon>Muscomorpha</taxon>
        <taxon>Hippoboscoidea</taxon>
        <taxon>Glossinidae</taxon>
        <taxon>Glossina</taxon>
    </lineage>
</organism>
<dbReference type="AlphaFoldDB" id="A0A1B0A342"/>
<dbReference type="VEuPathDB" id="VectorBase:GPAI033009"/>
<evidence type="ECO:0000313" key="2">
    <source>
        <dbReference type="EnsemblMetazoa" id="GPAI033009-PA"/>
    </source>
</evidence>
<proteinExistence type="predicted"/>
<dbReference type="InterPro" id="IPR033616">
    <property type="entry name" value="BLTP1"/>
</dbReference>
<name>A0A1B0A342_GLOPL</name>
<dbReference type="EnsemblMetazoa" id="GPAI033009-RA">
    <property type="protein sequence ID" value="GPAI033009-PA"/>
    <property type="gene ID" value="GPAI033009"/>
</dbReference>
<feature type="compositionally biased region" description="Basic and acidic residues" evidence="1">
    <location>
        <begin position="227"/>
        <end position="238"/>
    </location>
</feature>
<dbReference type="PANTHER" id="PTHR31640:SF1">
    <property type="entry name" value="BRIDGE-LIKE LIPID TRANSFER PROTEIN FAMILY MEMBER 1"/>
    <property type="match status" value="1"/>
</dbReference>
<dbReference type="Proteomes" id="UP000092445">
    <property type="component" value="Unassembled WGS sequence"/>
</dbReference>
<feature type="compositionally biased region" description="Basic and acidic residues" evidence="1">
    <location>
        <begin position="19"/>
        <end position="30"/>
    </location>
</feature>
<reference evidence="2" key="2">
    <citation type="submission" date="2020-05" db="UniProtKB">
        <authorList>
            <consortium name="EnsemblMetazoa"/>
        </authorList>
    </citation>
    <scope>IDENTIFICATION</scope>
    <source>
        <strain evidence="2">IAEA</strain>
    </source>
</reference>
<feature type="compositionally biased region" description="Low complexity" evidence="1">
    <location>
        <begin position="1"/>
        <end position="15"/>
    </location>
</feature>
<feature type="region of interest" description="Disordered" evidence="1">
    <location>
        <begin position="225"/>
        <end position="258"/>
    </location>
</feature>
<dbReference type="PANTHER" id="PTHR31640">
    <property type="entry name" value="TRANSMEMBRANE PROTEIN KIAA1109"/>
    <property type="match status" value="1"/>
</dbReference>
<dbReference type="GO" id="GO:0098793">
    <property type="term" value="C:presynapse"/>
    <property type="evidence" value="ECO:0007669"/>
    <property type="project" value="GOC"/>
</dbReference>
<sequence>MTNSYNTNTTGSNRSGKIRRTDQDSVKSEAHQQQQQQPQQPPTHTSKHKRSSNSFSQRRDSKEDSSRKLRDSFSECRRPIACDNEFFENWVEVGCTSLGPILLEVVDISRCGCIGGCAFFGSNRNGLKFFKPSAQDIQDNYNIARYFVINNNKDFGFGESILHQGQLVFHTPPYSLHSVSLHDNAEFTGKGKLYRPAAVINGSLKKSDMANKDMSSKVKLGGAATLEKQDINGRKSRESIGSPNTLERRSKRYSYTASRQTSVEVPYARLLDSPSKKILRQDSTEPQYVAFRRGSDSNKSQNNTLRVSTPKTSISDSRLTDEANVEDELEIPDEMSHSAPHSHPLEFEIADIAQTQLPHDLTKGENLTREVQRTISLTSENPSEMFFSAEEDISNMMSQRGSIKTQNGSIIFSGKKRFSSDLSIGAQNENPALSSLNTYRSDLEIHAPEINNKSLPKRPQSTTELVSILSRQIMFLLHSFLLKFLWSIYYHLITPHLIYLIKSFSANQLYIFKINIY</sequence>
<accession>A0A1B0A342</accession>
<feature type="region of interest" description="Disordered" evidence="1">
    <location>
        <begin position="276"/>
        <end position="322"/>
    </location>
</feature>
<evidence type="ECO:0000313" key="3">
    <source>
        <dbReference type="Proteomes" id="UP000092445"/>
    </source>
</evidence>
<evidence type="ECO:0000256" key="1">
    <source>
        <dbReference type="SAM" id="MobiDB-lite"/>
    </source>
</evidence>
<keyword evidence="3" id="KW-1185">Reference proteome</keyword>
<feature type="region of interest" description="Disordered" evidence="1">
    <location>
        <begin position="1"/>
        <end position="69"/>
    </location>
</feature>
<dbReference type="GO" id="GO:0048488">
    <property type="term" value="P:synaptic vesicle endocytosis"/>
    <property type="evidence" value="ECO:0007669"/>
    <property type="project" value="TreeGrafter"/>
</dbReference>
<protein>
    <submittedName>
        <fullName evidence="2">Uncharacterized protein</fullName>
    </submittedName>
</protein>
<dbReference type="STRING" id="7398.A0A1B0A342"/>
<reference evidence="3" key="1">
    <citation type="submission" date="2014-03" db="EMBL/GenBank/DDBJ databases">
        <authorList>
            <person name="Aksoy S."/>
            <person name="Warren W."/>
            <person name="Wilson R.K."/>
        </authorList>
    </citation>
    <scope>NUCLEOTIDE SEQUENCE [LARGE SCALE GENOMIC DNA]</scope>
    <source>
        <strain evidence="3">IAEA</strain>
    </source>
</reference>
<feature type="compositionally biased region" description="Basic and acidic residues" evidence="1">
    <location>
        <begin position="57"/>
        <end position="69"/>
    </location>
</feature>
<feature type="compositionally biased region" description="Polar residues" evidence="1">
    <location>
        <begin position="297"/>
        <end position="317"/>
    </location>
</feature>